<dbReference type="EMBL" id="JAGQDD010000002">
    <property type="protein sequence ID" value="MBQ0929623.1"/>
    <property type="molecule type" value="Genomic_DNA"/>
</dbReference>
<dbReference type="PANTHER" id="PTHR48090">
    <property type="entry name" value="UNDECAPRENYL-PHOSPHATE 4-DEOXY-4-FORMAMIDO-L-ARABINOSE TRANSFERASE-RELATED"/>
    <property type="match status" value="1"/>
</dbReference>
<dbReference type="InterPro" id="IPR001173">
    <property type="entry name" value="Glyco_trans_2-like"/>
</dbReference>
<keyword evidence="4 8" id="KW-0812">Transmembrane</keyword>
<evidence type="ECO:0000256" key="5">
    <source>
        <dbReference type="ARBA" id="ARBA00022985"/>
    </source>
</evidence>
<evidence type="ECO:0000313" key="11">
    <source>
        <dbReference type="Proteomes" id="UP000676246"/>
    </source>
</evidence>
<name>A0A940Y6E9_9BURK</name>
<evidence type="ECO:0000256" key="8">
    <source>
        <dbReference type="SAM" id="Phobius"/>
    </source>
</evidence>
<dbReference type="Pfam" id="PF00535">
    <property type="entry name" value="Glycos_transf_2"/>
    <property type="match status" value="1"/>
</dbReference>
<evidence type="ECO:0000313" key="10">
    <source>
        <dbReference type="EMBL" id="MBQ0929623.1"/>
    </source>
</evidence>
<protein>
    <submittedName>
        <fullName evidence="10">Glycosyltransferase family 2 protein</fullName>
    </submittedName>
</protein>
<dbReference type="GO" id="GO:0009103">
    <property type="term" value="P:lipopolysaccharide biosynthetic process"/>
    <property type="evidence" value="ECO:0007669"/>
    <property type="project" value="UniProtKB-KW"/>
</dbReference>
<dbReference type="Gene3D" id="3.90.550.10">
    <property type="entry name" value="Spore Coat Polysaccharide Biosynthesis Protein SpsA, Chain A"/>
    <property type="match status" value="1"/>
</dbReference>
<feature type="transmembrane region" description="Helical" evidence="8">
    <location>
        <begin position="314"/>
        <end position="336"/>
    </location>
</feature>
<evidence type="ECO:0000256" key="1">
    <source>
        <dbReference type="ARBA" id="ARBA00022475"/>
    </source>
</evidence>
<dbReference type="RefSeq" id="WP_210851881.1">
    <property type="nucleotide sequence ID" value="NZ_JAGQDD010000002.1"/>
</dbReference>
<evidence type="ECO:0000256" key="6">
    <source>
        <dbReference type="ARBA" id="ARBA00022989"/>
    </source>
</evidence>
<evidence type="ECO:0000256" key="2">
    <source>
        <dbReference type="ARBA" id="ARBA00022676"/>
    </source>
</evidence>
<keyword evidence="2" id="KW-0328">Glycosyltransferase</keyword>
<keyword evidence="7 8" id="KW-0472">Membrane</keyword>
<keyword evidence="11" id="KW-1185">Reference proteome</keyword>
<feature type="transmembrane region" description="Helical" evidence="8">
    <location>
        <begin position="280"/>
        <end position="302"/>
    </location>
</feature>
<keyword evidence="6 8" id="KW-1133">Transmembrane helix</keyword>
<keyword evidence="5" id="KW-0448">Lipopolysaccharide biosynthesis</keyword>
<reference evidence="10 11" key="1">
    <citation type="submission" date="2021-04" db="EMBL/GenBank/DDBJ databases">
        <title>The genome sequence of Ideonella sp. 3Y2.</title>
        <authorList>
            <person name="Liu Y."/>
        </authorList>
    </citation>
    <scope>NUCLEOTIDE SEQUENCE [LARGE SCALE GENOMIC DNA]</scope>
    <source>
        <strain evidence="10 11">3Y2</strain>
    </source>
</reference>
<feature type="domain" description="Glycosyltransferase 2-like" evidence="9">
    <location>
        <begin position="15"/>
        <end position="136"/>
    </location>
</feature>
<comment type="caution">
    <text evidence="10">The sequence shown here is derived from an EMBL/GenBank/DDBJ whole genome shotgun (WGS) entry which is preliminary data.</text>
</comment>
<evidence type="ECO:0000256" key="7">
    <source>
        <dbReference type="ARBA" id="ARBA00023136"/>
    </source>
</evidence>
<dbReference type="PANTHER" id="PTHR48090:SF3">
    <property type="entry name" value="UNDECAPRENYL-PHOSPHATE 4-DEOXY-4-FORMAMIDO-L-ARABINOSE TRANSFERASE"/>
    <property type="match status" value="1"/>
</dbReference>
<dbReference type="InterPro" id="IPR050256">
    <property type="entry name" value="Glycosyltransferase_2"/>
</dbReference>
<feature type="transmembrane region" description="Helical" evidence="8">
    <location>
        <begin position="254"/>
        <end position="274"/>
    </location>
</feature>
<keyword evidence="3" id="KW-0808">Transferase</keyword>
<dbReference type="Proteomes" id="UP000676246">
    <property type="component" value="Unassembled WGS sequence"/>
</dbReference>
<dbReference type="AlphaFoldDB" id="A0A940Y6E9"/>
<dbReference type="CDD" id="cd02525">
    <property type="entry name" value="Succinoglycan_BP_ExoA"/>
    <property type="match status" value="1"/>
</dbReference>
<evidence type="ECO:0000256" key="3">
    <source>
        <dbReference type="ARBA" id="ARBA00022679"/>
    </source>
</evidence>
<dbReference type="SUPFAM" id="SSF53448">
    <property type="entry name" value="Nucleotide-diphospho-sugar transferases"/>
    <property type="match status" value="1"/>
</dbReference>
<proteinExistence type="predicted"/>
<dbReference type="GO" id="GO:0005886">
    <property type="term" value="C:plasma membrane"/>
    <property type="evidence" value="ECO:0007669"/>
    <property type="project" value="TreeGrafter"/>
</dbReference>
<gene>
    <name evidence="10" type="ORF">KAK03_03925</name>
</gene>
<organism evidence="10 11">
    <name type="scientific">Ideonella alba</name>
    <dbReference type="NCBI Taxonomy" id="2824118"/>
    <lineage>
        <taxon>Bacteria</taxon>
        <taxon>Pseudomonadati</taxon>
        <taxon>Pseudomonadota</taxon>
        <taxon>Betaproteobacteria</taxon>
        <taxon>Burkholderiales</taxon>
        <taxon>Sphaerotilaceae</taxon>
        <taxon>Ideonella</taxon>
    </lineage>
</organism>
<dbReference type="GO" id="GO:0016757">
    <property type="term" value="F:glycosyltransferase activity"/>
    <property type="evidence" value="ECO:0007669"/>
    <property type="project" value="UniProtKB-KW"/>
</dbReference>
<sequence>MTALHWPPAEPGWVSVIVPCRNEARYIDTFCTSALAQQLPAGWQLELLVADGQSDDGTRERLQSLAAADARLRWVDNPGRIVSCGLNAALQQSRGEVIVRMDVHTEYAPDYIAQCLAVLAETGADNVGGPWHAVPEPGAGPMQQAVAAAFQSRWVAGGARSRDLGFDGWVDTVYLGCWPRRVLAQHGGFDESLVRNQDDEHNLRLTRAGARVWQSSRIRSTYRPRARLAQVFRQYQQYGYWKPFVMRKHGQAAALRQLVPGLFVAALGLALLAWPLAGSGLLLGLLTLYAAAVAAMTGAVAASSDLDRAAVARVPAVIAAYHLGYGLGSLQGWWAVLRGRGPRDRFARLTR</sequence>
<accession>A0A940Y6E9</accession>
<evidence type="ECO:0000259" key="9">
    <source>
        <dbReference type="Pfam" id="PF00535"/>
    </source>
</evidence>
<evidence type="ECO:0000256" key="4">
    <source>
        <dbReference type="ARBA" id="ARBA00022692"/>
    </source>
</evidence>
<dbReference type="InterPro" id="IPR029044">
    <property type="entry name" value="Nucleotide-diphossugar_trans"/>
</dbReference>
<keyword evidence="1" id="KW-1003">Cell membrane</keyword>